<dbReference type="RefSeq" id="WP_013786190.1">
    <property type="nucleotide sequence ID" value="NC_015554.1"/>
</dbReference>
<evidence type="ECO:0000313" key="1">
    <source>
        <dbReference type="EMBL" id="AEF05278.1"/>
    </source>
</evidence>
<dbReference type="AlphaFoldDB" id="F5Z645"/>
<dbReference type="eggNOG" id="ENOG5032S34">
    <property type="taxonomic scope" value="Bacteria"/>
</dbReference>
<organism evidence="1 2">
    <name type="scientific">Alteromonas naphthalenivorans</name>
    <dbReference type="NCBI Taxonomy" id="715451"/>
    <lineage>
        <taxon>Bacteria</taxon>
        <taxon>Pseudomonadati</taxon>
        <taxon>Pseudomonadota</taxon>
        <taxon>Gammaproteobacteria</taxon>
        <taxon>Alteromonadales</taxon>
        <taxon>Alteromonadaceae</taxon>
        <taxon>Alteromonas/Salinimonas group</taxon>
        <taxon>Alteromonas</taxon>
    </lineage>
</organism>
<gene>
    <name evidence="1" type="ordered locus">ambt_18925</name>
</gene>
<evidence type="ECO:0008006" key="3">
    <source>
        <dbReference type="Google" id="ProtNLM"/>
    </source>
</evidence>
<name>F5Z645_ALTNA</name>
<dbReference type="Proteomes" id="UP000000683">
    <property type="component" value="Chromosome"/>
</dbReference>
<sequence>MKWTYFLEHDDASIFAGASVGVCSKTLSLNLLPKFKDAEITVQFASHSELLNNERPLGGVVVNNSQLLLPLSALVNEVQVLKIVASKGGNTYKNYVALLPSPDLPKVCIVVGSPRSGTTVVGNMIQQAYGTKAHGESHLAELFSGLISHADEYLTNSQAAKNKGTMVWEMPSLLVKAQLIKQLRDIYITYYGNEVVVDKTPGIPMLKSLPLLISAFPSAKVVYCQRRGIENVASRLRKFPNAKFDVHCKQWTQTLKIWKRMKTQLSTVLGSSSWCLEVEQYELATAPSKVTDEIGFFLQVGKGAINRMFRYQERKAPQVTSGKPSDVTSLNAVNWTEQQKAYFIETCGELMKEQGYSLDESYYFNEAQ</sequence>
<dbReference type="EMBL" id="CP002339">
    <property type="protein sequence ID" value="AEF05278.1"/>
    <property type="molecule type" value="Genomic_DNA"/>
</dbReference>
<keyword evidence="2" id="KW-1185">Reference proteome</keyword>
<dbReference type="KEGG" id="alt:ambt_18925"/>
<reference evidence="1 2" key="1">
    <citation type="journal article" date="2011" name="J. Bacteriol.">
        <title>Complete genome sequence of the polycyclic aromatic hydrocarbon-degrading bacterium Alteromonas sp. strain SN2.</title>
        <authorList>
            <person name="Jin H.M."/>
            <person name="Jeong H."/>
            <person name="Moon E.J."/>
            <person name="Math R.K."/>
            <person name="Lee K."/>
            <person name="Kim H.J."/>
            <person name="Jeon C.O."/>
            <person name="Oh T.K."/>
            <person name="Kim J.F."/>
        </authorList>
    </citation>
    <scope>NUCLEOTIDE SEQUENCE [LARGE SCALE GENOMIC DNA]</scope>
    <source>
        <strain evidence="2">JCM 17741 / KACC 18427 / KCTC 11700BP / SN2</strain>
    </source>
</reference>
<accession>F5Z645</accession>
<proteinExistence type="predicted"/>
<dbReference type="InterPro" id="IPR027417">
    <property type="entry name" value="P-loop_NTPase"/>
</dbReference>
<dbReference type="OrthoDB" id="6397831at2"/>
<protein>
    <recommendedName>
        <fullName evidence="3">Sulfotransferase domain-containing protein</fullName>
    </recommendedName>
</protein>
<dbReference type="SUPFAM" id="SSF52540">
    <property type="entry name" value="P-loop containing nucleoside triphosphate hydrolases"/>
    <property type="match status" value="1"/>
</dbReference>
<dbReference type="Pfam" id="PF13469">
    <property type="entry name" value="Sulfotransfer_3"/>
    <property type="match status" value="1"/>
</dbReference>
<dbReference type="HOGENOM" id="CLU_753629_0_0_6"/>
<dbReference type="Gene3D" id="3.40.50.300">
    <property type="entry name" value="P-loop containing nucleotide triphosphate hydrolases"/>
    <property type="match status" value="1"/>
</dbReference>
<evidence type="ECO:0000313" key="2">
    <source>
        <dbReference type="Proteomes" id="UP000000683"/>
    </source>
</evidence>